<name>A0A9D9DM99_9BACT</name>
<evidence type="ECO:0000256" key="1">
    <source>
        <dbReference type="ARBA" id="ARBA00005395"/>
    </source>
</evidence>
<keyword evidence="4" id="KW-0012">Acyltransferase</keyword>
<dbReference type="GO" id="GO:0008080">
    <property type="term" value="F:N-acetyltransferase activity"/>
    <property type="evidence" value="ECO:0007669"/>
    <property type="project" value="InterPro"/>
</dbReference>
<dbReference type="Pfam" id="PF00583">
    <property type="entry name" value="Acetyltransf_1"/>
    <property type="match status" value="1"/>
</dbReference>
<gene>
    <name evidence="6" type="primary">rimI</name>
    <name evidence="6" type="ORF">IAC76_03800</name>
</gene>
<evidence type="ECO:0000313" key="6">
    <source>
        <dbReference type="EMBL" id="MBO8430487.1"/>
    </source>
</evidence>
<keyword evidence="3" id="KW-0808">Transferase</keyword>
<dbReference type="InterPro" id="IPR000182">
    <property type="entry name" value="GNAT_dom"/>
</dbReference>
<dbReference type="PANTHER" id="PTHR43420">
    <property type="entry name" value="ACETYLTRANSFERASE"/>
    <property type="match status" value="1"/>
</dbReference>
<dbReference type="SUPFAM" id="SSF55729">
    <property type="entry name" value="Acyl-CoA N-acyltransferases (Nat)"/>
    <property type="match status" value="1"/>
</dbReference>
<evidence type="ECO:0000313" key="7">
    <source>
        <dbReference type="Proteomes" id="UP000823632"/>
    </source>
</evidence>
<dbReference type="CDD" id="cd04301">
    <property type="entry name" value="NAT_SF"/>
    <property type="match status" value="1"/>
</dbReference>
<dbReference type="InterPro" id="IPR006464">
    <property type="entry name" value="AcTrfase_RimI/Ard1"/>
</dbReference>
<dbReference type="Proteomes" id="UP000823632">
    <property type="component" value="Unassembled WGS sequence"/>
</dbReference>
<keyword evidence="6" id="KW-0687">Ribonucleoprotein</keyword>
<dbReference type="NCBIfam" id="TIGR01575">
    <property type="entry name" value="rimI"/>
    <property type="match status" value="1"/>
</dbReference>
<protein>
    <submittedName>
        <fullName evidence="6">Ribosomal protein S18-alanine N-acetyltransferase</fullName>
    </submittedName>
</protein>
<dbReference type="PROSITE" id="PS51186">
    <property type="entry name" value="GNAT"/>
    <property type="match status" value="1"/>
</dbReference>
<reference evidence="6" key="1">
    <citation type="submission" date="2020-10" db="EMBL/GenBank/DDBJ databases">
        <authorList>
            <person name="Gilroy R."/>
        </authorList>
    </citation>
    <scope>NUCLEOTIDE SEQUENCE</scope>
    <source>
        <strain evidence="6">10192</strain>
    </source>
</reference>
<feature type="domain" description="N-acetyltransferase" evidence="5">
    <location>
        <begin position="1"/>
        <end position="142"/>
    </location>
</feature>
<keyword evidence="2" id="KW-0963">Cytoplasm</keyword>
<keyword evidence="6" id="KW-0689">Ribosomal protein</keyword>
<comment type="similarity">
    <text evidence="1">Belongs to the acetyltransferase family. RimI subfamily.</text>
</comment>
<proteinExistence type="inferred from homology"/>
<dbReference type="AlphaFoldDB" id="A0A9D9DM99"/>
<dbReference type="InterPro" id="IPR016181">
    <property type="entry name" value="Acyl_CoA_acyltransferase"/>
</dbReference>
<evidence type="ECO:0000259" key="5">
    <source>
        <dbReference type="PROSITE" id="PS51186"/>
    </source>
</evidence>
<evidence type="ECO:0000256" key="4">
    <source>
        <dbReference type="ARBA" id="ARBA00023315"/>
    </source>
</evidence>
<dbReference type="PANTHER" id="PTHR43420:SF44">
    <property type="entry name" value="ACETYLTRANSFERASE YPEA"/>
    <property type="match status" value="1"/>
</dbReference>
<dbReference type="InterPro" id="IPR050680">
    <property type="entry name" value="YpeA/RimI_acetyltransf"/>
</dbReference>
<reference evidence="6" key="2">
    <citation type="journal article" date="2021" name="PeerJ">
        <title>Extensive microbial diversity within the chicken gut microbiome revealed by metagenomics and culture.</title>
        <authorList>
            <person name="Gilroy R."/>
            <person name="Ravi A."/>
            <person name="Getino M."/>
            <person name="Pursley I."/>
            <person name="Horton D.L."/>
            <person name="Alikhan N.F."/>
            <person name="Baker D."/>
            <person name="Gharbi K."/>
            <person name="Hall N."/>
            <person name="Watson M."/>
            <person name="Adriaenssens E.M."/>
            <person name="Foster-Nyarko E."/>
            <person name="Jarju S."/>
            <person name="Secka A."/>
            <person name="Antonio M."/>
            <person name="Oren A."/>
            <person name="Chaudhuri R.R."/>
            <person name="La Ragione R."/>
            <person name="Hildebrand F."/>
            <person name="Pallen M.J."/>
        </authorList>
    </citation>
    <scope>NUCLEOTIDE SEQUENCE</scope>
    <source>
        <strain evidence="6">10192</strain>
    </source>
</reference>
<organism evidence="6 7">
    <name type="scientific">Candidatus Scatousia excrementipullorum</name>
    <dbReference type="NCBI Taxonomy" id="2840936"/>
    <lineage>
        <taxon>Bacteria</taxon>
        <taxon>Candidatus Scatousia</taxon>
    </lineage>
</organism>
<dbReference type="Gene3D" id="3.40.630.30">
    <property type="match status" value="1"/>
</dbReference>
<dbReference type="EMBL" id="JADIND010000080">
    <property type="protein sequence ID" value="MBO8430487.1"/>
    <property type="molecule type" value="Genomic_DNA"/>
</dbReference>
<evidence type="ECO:0000256" key="3">
    <source>
        <dbReference type="ARBA" id="ARBA00022679"/>
    </source>
</evidence>
<accession>A0A9D9DM99</accession>
<dbReference type="GO" id="GO:0005840">
    <property type="term" value="C:ribosome"/>
    <property type="evidence" value="ECO:0007669"/>
    <property type="project" value="UniProtKB-KW"/>
</dbReference>
<evidence type="ECO:0000256" key="2">
    <source>
        <dbReference type="ARBA" id="ARBA00022490"/>
    </source>
</evidence>
<comment type="caution">
    <text evidence="6">The sequence shown here is derived from an EMBL/GenBank/DDBJ whole genome shotgun (WGS) entry which is preliminary data.</text>
</comment>
<sequence>MKTSDIEKVIAIEAEAYGEHHWSKESFFNELSNELAKYYSAFNSQGELIGYAGSWEILEEAHITNIAVAKKYRRHHVGEALLTGIIEECRKNMVKYITLEVRVSNIAAIGLYEKYGFRSLGTRKGYYQDNNEDALIMWTENIFYDKFKENYNKKYAELKKAINIL</sequence>